<proteinExistence type="predicted"/>
<name>A0ABR2AF13_9ROSI</name>
<dbReference type="EMBL" id="JBBPBM010000786">
    <property type="protein sequence ID" value="KAK8491418.1"/>
    <property type="molecule type" value="Genomic_DNA"/>
</dbReference>
<accession>A0ABR2AF13</accession>
<sequence>MSPRCEIQANAEQAGVGANMGEEHVPPLPPPPQELVPDEEKRCNRFRYGLDTDIKIYLLATKYTEFDVLVNRAKDIKKSLGERKKEDVVKRTAGPMLE</sequence>
<evidence type="ECO:0000313" key="2">
    <source>
        <dbReference type="EMBL" id="KAK8491418.1"/>
    </source>
</evidence>
<evidence type="ECO:0000313" key="3">
    <source>
        <dbReference type="Proteomes" id="UP001472677"/>
    </source>
</evidence>
<dbReference type="Proteomes" id="UP001472677">
    <property type="component" value="Unassembled WGS sequence"/>
</dbReference>
<evidence type="ECO:0000256" key="1">
    <source>
        <dbReference type="SAM" id="MobiDB-lite"/>
    </source>
</evidence>
<comment type="caution">
    <text evidence="2">The sequence shown here is derived from an EMBL/GenBank/DDBJ whole genome shotgun (WGS) entry which is preliminary data.</text>
</comment>
<keyword evidence="3" id="KW-1185">Reference proteome</keyword>
<reference evidence="2 3" key="1">
    <citation type="journal article" date="2024" name="G3 (Bethesda)">
        <title>Genome assembly of Hibiscus sabdariffa L. provides insights into metabolisms of medicinal natural products.</title>
        <authorList>
            <person name="Kim T."/>
        </authorList>
    </citation>
    <scope>NUCLEOTIDE SEQUENCE [LARGE SCALE GENOMIC DNA]</scope>
    <source>
        <strain evidence="2">TK-2024</strain>
        <tissue evidence="2">Old leaves</tissue>
    </source>
</reference>
<feature type="region of interest" description="Disordered" evidence="1">
    <location>
        <begin position="1"/>
        <end position="37"/>
    </location>
</feature>
<gene>
    <name evidence="2" type="ORF">V6N12_049553</name>
</gene>
<organism evidence="2 3">
    <name type="scientific">Hibiscus sabdariffa</name>
    <name type="common">roselle</name>
    <dbReference type="NCBI Taxonomy" id="183260"/>
    <lineage>
        <taxon>Eukaryota</taxon>
        <taxon>Viridiplantae</taxon>
        <taxon>Streptophyta</taxon>
        <taxon>Embryophyta</taxon>
        <taxon>Tracheophyta</taxon>
        <taxon>Spermatophyta</taxon>
        <taxon>Magnoliopsida</taxon>
        <taxon>eudicotyledons</taxon>
        <taxon>Gunneridae</taxon>
        <taxon>Pentapetalae</taxon>
        <taxon>rosids</taxon>
        <taxon>malvids</taxon>
        <taxon>Malvales</taxon>
        <taxon>Malvaceae</taxon>
        <taxon>Malvoideae</taxon>
        <taxon>Hibiscus</taxon>
    </lineage>
</organism>
<protein>
    <submittedName>
        <fullName evidence="2">Uncharacterized protein</fullName>
    </submittedName>
</protein>